<keyword evidence="12" id="KW-0479">Metal-binding</keyword>
<reference evidence="13 14" key="1">
    <citation type="journal article" date="2015" name="Antonie Van Leeuwenhoek">
        <title>Bosea vaviloviae sp. nov., a new species of slow-growing rhizobia isolated from nodules of the relict species Vavilovia formosa (Stev.) Fed.</title>
        <authorList>
            <person name="Safronova V.I."/>
            <person name="Kuznetsova I.G."/>
            <person name="Sazanova A.L."/>
            <person name="Kimeklis A.K."/>
            <person name="Belimov A.A."/>
            <person name="Andronov E.E."/>
            <person name="Pinaev A.G."/>
            <person name="Chizhevskaya E.P."/>
            <person name="Pukhaev A.R."/>
            <person name="Popov K.P."/>
            <person name="Willems A."/>
            <person name="Tikhonovich I.A."/>
        </authorList>
    </citation>
    <scope>NUCLEOTIDE SEQUENCE [LARGE SCALE GENOMIC DNA]</scope>
    <source>
        <strain evidence="13 14">Vaf18</strain>
    </source>
</reference>
<feature type="transmembrane region" description="Helical" evidence="12">
    <location>
        <begin position="69"/>
        <end position="93"/>
    </location>
</feature>
<keyword evidence="2 12" id="KW-1003">Cell membrane</keyword>
<dbReference type="EMBL" id="CP017147">
    <property type="protein sequence ID" value="AOO84716.1"/>
    <property type="molecule type" value="Genomic_DNA"/>
</dbReference>
<evidence type="ECO:0000313" key="13">
    <source>
        <dbReference type="EMBL" id="AOO84716.1"/>
    </source>
</evidence>
<evidence type="ECO:0000256" key="6">
    <source>
        <dbReference type="ARBA" id="ARBA00023053"/>
    </source>
</evidence>
<comment type="catalytic activity">
    <reaction evidence="11">
        <text>fluoride(in) = fluoride(out)</text>
        <dbReference type="Rhea" id="RHEA:76159"/>
        <dbReference type="ChEBI" id="CHEBI:17051"/>
    </reaction>
    <physiologicalReaction direction="left-to-right" evidence="11">
        <dbReference type="Rhea" id="RHEA:76160"/>
    </physiologicalReaction>
</comment>
<dbReference type="NCBIfam" id="NF010791">
    <property type="entry name" value="PRK14195.1"/>
    <property type="match status" value="1"/>
</dbReference>
<dbReference type="GO" id="GO:0005886">
    <property type="term" value="C:plasma membrane"/>
    <property type="evidence" value="ECO:0007669"/>
    <property type="project" value="UniProtKB-SubCell"/>
</dbReference>
<comment type="similarity">
    <text evidence="10 12">Belongs to the fluoride channel Fluc/FEX (TC 1.A.43) family.</text>
</comment>
<protein>
    <recommendedName>
        <fullName evidence="12">Fluoride-specific ion channel FluC</fullName>
    </recommendedName>
</protein>
<dbReference type="GO" id="GO:0046872">
    <property type="term" value="F:metal ion binding"/>
    <property type="evidence" value="ECO:0007669"/>
    <property type="project" value="UniProtKB-KW"/>
</dbReference>
<dbReference type="GO" id="GO:0062054">
    <property type="term" value="F:fluoride channel activity"/>
    <property type="evidence" value="ECO:0007669"/>
    <property type="project" value="UniProtKB-UniRule"/>
</dbReference>
<name>A0A1D7UBG7_9HYPH</name>
<keyword evidence="12" id="KW-0813">Transport</keyword>
<evidence type="ECO:0000256" key="1">
    <source>
        <dbReference type="ARBA" id="ARBA00004651"/>
    </source>
</evidence>
<dbReference type="AlphaFoldDB" id="A0A1D7UBG7"/>
<feature type="transmembrane region" description="Helical" evidence="12">
    <location>
        <begin position="34"/>
        <end position="57"/>
    </location>
</feature>
<evidence type="ECO:0000256" key="2">
    <source>
        <dbReference type="ARBA" id="ARBA00022475"/>
    </source>
</evidence>
<evidence type="ECO:0000256" key="7">
    <source>
        <dbReference type="ARBA" id="ARBA00023065"/>
    </source>
</evidence>
<organism evidence="13 14">
    <name type="scientific">Bosea vaviloviae</name>
    <dbReference type="NCBI Taxonomy" id="1526658"/>
    <lineage>
        <taxon>Bacteria</taxon>
        <taxon>Pseudomonadati</taxon>
        <taxon>Pseudomonadota</taxon>
        <taxon>Alphaproteobacteria</taxon>
        <taxon>Hyphomicrobiales</taxon>
        <taxon>Boseaceae</taxon>
        <taxon>Bosea</taxon>
    </lineage>
</organism>
<evidence type="ECO:0000256" key="4">
    <source>
        <dbReference type="ARBA" id="ARBA00022692"/>
    </source>
</evidence>
<keyword evidence="9 12" id="KW-0407">Ion channel</keyword>
<dbReference type="GO" id="GO:0140114">
    <property type="term" value="P:cellular detoxification of fluoride"/>
    <property type="evidence" value="ECO:0007669"/>
    <property type="project" value="UniProtKB-UniRule"/>
</dbReference>
<dbReference type="HAMAP" id="MF_00454">
    <property type="entry name" value="FluC"/>
    <property type="match status" value="1"/>
</dbReference>
<dbReference type="Pfam" id="PF02537">
    <property type="entry name" value="CRCB"/>
    <property type="match status" value="1"/>
</dbReference>
<dbReference type="InterPro" id="IPR003691">
    <property type="entry name" value="FluC"/>
</dbReference>
<evidence type="ECO:0000256" key="5">
    <source>
        <dbReference type="ARBA" id="ARBA00022989"/>
    </source>
</evidence>
<keyword evidence="4 12" id="KW-0812">Transmembrane</keyword>
<keyword evidence="3" id="KW-0997">Cell inner membrane</keyword>
<comment type="subcellular location">
    <subcellularLocation>
        <location evidence="1 12">Cell membrane</location>
        <topology evidence="1 12">Multi-pass membrane protein</topology>
    </subcellularLocation>
</comment>
<proteinExistence type="inferred from homology"/>
<dbReference type="NCBIfam" id="TIGR00494">
    <property type="entry name" value="crcB"/>
    <property type="match status" value="1"/>
</dbReference>
<gene>
    <name evidence="12" type="primary">fluC</name>
    <name evidence="12" type="synonym">crcB</name>
    <name evidence="13" type="ORF">BHK69_22990</name>
</gene>
<evidence type="ECO:0000256" key="3">
    <source>
        <dbReference type="ARBA" id="ARBA00022519"/>
    </source>
</evidence>
<evidence type="ECO:0000256" key="8">
    <source>
        <dbReference type="ARBA" id="ARBA00023136"/>
    </source>
</evidence>
<evidence type="ECO:0000256" key="10">
    <source>
        <dbReference type="ARBA" id="ARBA00035120"/>
    </source>
</evidence>
<dbReference type="PANTHER" id="PTHR28259:SF1">
    <property type="entry name" value="FLUORIDE EXPORT PROTEIN 1-RELATED"/>
    <property type="match status" value="1"/>
</dbReference>
<evidence type="ECO:0000313" key="14">
    <source>
        <dbReference type="Proteomes" id="UP000094969"/>
    </source>
</evidence>
<evidence type="ECO:0000256" key="9">
    <source>
        <dbReference type="ARBA" id="ARBA00023303"/>
    </source>
</evidence>
<dbReference type="NCBIfam" id="NF010794">
    <property type="entry name" value="PRK14198.1"/>
    <property type="match status" value="1"/>
</dbReference>
<comment type="activity regulation">
    <text evidence="12">Na(+) is not transported, but it plays an essential structural role and its presence is essential for fluoride channel function.</text>
</comment>
<feature type="transmembrane region" description="Helical" evidence="12">
    <location>
        <begin position="99"/>
        <end position="123"/>
    </location>
</feature>
<dbReference type="Proteomes" id="UP000094969">
    <property type="component" value="Chromosome"/>
</dbReference>
<keyword evidence="6 12" id="KW-0915">Sodium</keyword>
<dbReference type="OrthoDB" id="9806299at2"/>
<feature type="binding site" evidence="12">
    <location>
        <position position="77"/>
    </location>
    <ligand>
        <name>Na(+)</name>
        <dbReference type="ChEBI" id="CHEBI:29101"/>
        <note>structural</note>
    </ligand>
</feature>
<dbReference type="STRING" id="1526658.BHK69_22990"/>
<sequence>MISTFLVFLGAGIGGVLRHGVNLASLKWAGPGFPYGTLAINVVGSGLMGLVAGWFAFKAGEGAPQDLRLFLTTGILGGFTTFSAFSLDAILLWERGEAMLAAGYVLGSVVVSLAALVGGLAIMRGLT</sequence>
<evidence type="ECO:0000256" key="11">
    <source>
        <dbReference type="ARBA" id="ARBA00035585"/>
    </source>
</evidence>
<accession>A0A1D7UBG7</accession>
<evidence type="ECO:0000256" key="12">
    <source>
        <dbReference type="HAMAP-Rule" id="MF_00454"/>
    </source>
</evidence>
<feature type="binding site" evidence="12">
    <location>
        <position position="80"/>
    </location>
    <ligand>
        <name>Na(+)</name>
        <dbReference type="ChEBI" id="CHEBI:29101"/>
        <note>structural</note>
    </ligand>
</feature>
<keyword evidence="14" id="KW-1185">Reference proteome</keyword>
<dbReference type="RefSeq" id="WP_069693902.1">
    <property type="nucleotide sequence ID" value="NZ_CP017147.1"/>
</dbReference>
<keyword evidence="8 12" id="KW-0472">Membrane</keyword>
<keyword evidence="7 12" id="KW-0406">Ion transport</keyword>
<comment type="function">
    <text evidence="12">Fluoride-specific ion channel. Important for reducing fluoride concentration in the cell, thus reducing its toxicity.</text>
</comment>
<keyword evidence="5 12" id="KW-1133">Transmembrane helix</keyword>
<dbReference type="PANTHER" id="PTHR28259">
    <property type="entry name" value="FLUORIDE EXPORT PROTEIN 1-RELATED"/>
    <property type="match status" value="1"/>
</dbReference>
<dbReference type="KEGG" id="bvv:BHK69_22990"/>